<organism evidence="3 4">
    <name type="scientific">Massilia litorea</name>
    <dbReference type="NCBI Taxonomy" id="2769491"/>
    <lineage>
        <taxon>Bacteria</taxon>
        <taxon>Pseudomonadati</taxon>
        <taxon>Pseudomonadota</taxon>
        <taxon>Betaproteobacteria</taxon>
        <taxon>Burkholderiales</taxon>
        <taxon>Oxalobacteraceae</taxon>
        <taxon>Telluria group</taxon>
        <taxon>Massilia</taxon>
    </lineage>
</organism>
<reference evidence="3 4" key="1">
    <citation type="submission" date="2020-10" db="EMBL/GenBank/DDBJ databases">
        <title>Genome sequencing of Massilia sp. LPB0304.</title>
        <authorList>
            <person name="Kim J."/>
        </authorList>
    </citation>
    <scope>NUCLEOTIDE SEQUENCE [LARGE SCALE GENOMIC DNA]</scope>
    <source>
        <strain evidence="3 4">LPB0304</strain>
    </source>
</reference>
<dbReference type="KEGG" id="mlir:LPB04_09955"/>
<dbReference type="Proteomes" id="UP000593875">
    <property type="component" value="Chromosome"/>
</dbReference>
<dbReference type="AlphaFoldDB" id="A0A7L9UBD3"/>
<evidence type="ECO:0000313" key="3">
    <source>
        <dbReference type="EMBL" id="QOL51542.1"/>
    </source>
</evidence>
<keyword evidence="1" id="KW-1133">Transmembrane helix</keyword>
<evidence type="ECO:0000256" key="1">
    <source>
        <dbReference type="SAM" id="Phobius"/>
    </source>
</evidence>
<feature type="domain" description="Anti-sigma K factor RskA C-terminal" evidence="2">
    <location>
        <begin position="104"/>
        <end position="232"/>
    </location>
</feature>
<dbReference type="EMBL" id="CP062941">
    <property type="protein sequence ID" value="QOL51542.1"/>
    <property type="molecule type" value="Genomic_DNA"/>
</dbReference>
<dbReference type="GO" id="GO:0006417">
    <property type="term" value="P:regulation of translation"/>
    <property type="evidence" value="ECO:0007669"/>
    <property type="project" value="TreeGrafter"/>
</dbReference>
<name>A0A7L9UBD3_9BURK</name>
<feature type="transmembrane region" description="Helical" evidence="1">
    <location>
        <begin position="93"/>
        <end position="116"/>
    </location>
</feature>
<accession>A0A7L9UBD3</accession>
<gene>
    <name evidence="3" type="ORF">LPB04_09955</name>
</gene>
<dbReference type="Pfam" id="PF10099">
    <property type="entry name" value="RskA_C"/>
    <property type="match status" value="1"/>
</dbReference>
<keyword evidence="1" id="KW-0472">Membrane</keyword>
<evidence type="ECO:0000259" key="2">
    <source>
        <dbReference type="Pfam" id="PF10099"/>
    </source>
</evidence>
<dbReference type="GO" id="GO:0005886">
    <property type="term" value="C:plasma membrane"/>
    <property type="evidence" value="ECO:0007669"/>
    <property type="project" value="InterPro"/>
</dbReference>
<protein>
    <submittedName>
        <fullName evidence="3">Anti-sigma factor</fullName>
    </submittedName>
</protein>
<sequence>MNLRGNEALRERLAAEYVLGTLRGRARRRFESLMYNDAALRRTTREWNERLGAMAEFAPAVAPDKQVWRAIEDRLNLRPAAPRWQFWRHGSLALWRGFGLASSAVAALLLVAVLAVRPDTGYLSGHLGARVSDIASLTDEGARPAVVVTADRQRNLMTVKVVASVALTPQQALQLWAVPRDGKPRSLGVLGARRELTLPLPANAIGDDVALLAVSLEPKGGSPDPNGPSGPILYKGSWARLL</sequence>
<dbReference type="PANTHER" id="PTHR37461:SF1">
    <property type="entry name" value="ANTI-SIGMA-K FACTOR RSKA"/>
    <property type="match status" value="1"/>
</dbReference>
<dbReference type="GO" id="GO:0016989">
    <property type="term" value="F:sigma factor antagonist activity"/>
    <property type="evidence" value="ECO:0007669"/>
    <property type="project" value="TreeGrafter"/>
</dbReference>
<evidence type="ECO:0000313" key="4">
    <source>
        <dbReference type="Proteomes" id="UP000593875"/>
    </source>
</evidence>
<keyword evidence="4" id="KW-1185">Reference proteome</keyword>
<dbReference type="PANTHER" id="PTHR37461">
    <property type="entry name" value="ANTI-SIGMA-K FACTOR RSKA"/>
    <property type="match status" value="1"/>
</dbReference>
<dbReference type="InterPro" id="IPR018764">
    <property type="entry name" value="RskA_C"/>
</dbReference>
<dbReference type="InterPro" id="IPR051474">
    <property type="entry name" value="Anti-sigma-K/W_factor"/>
</dbReference>
<proteinExistence type="predicted"/>
<dbReference type="RefSeq" id="WP_193688516.1">
    <property type="nucleotide sequence ID" value="NZ_CP062941.1"/>
</dbReference>
<keyword evidence="1" id="KW-0812">Transmembrane</keyword>